<dbReference type="Proteomes" id="UP000194236">
    <property type="component" value="Unassembled WGS sequence"/>
</dbReference>
<protein>
    <submittedName>
        <fullName evidence="2">Uncharacterized protein</fullName>
    </submittedName>
</protein>
<comment type="caution">
    <text evidence="2">The sequence shown here is derived from an EMBL/GenBank/DDBJ whole genome shotgun (WGS) entry which is preliminary data.</text>
</comment>
<feature type="transmembrane region" description="Helical" evidence="1">
    <location>
        <begin position="49"/>
        <end position="74"/>
    </location>
</feature>
<organism evidence="2 3">
    <name type="scientific">Euroglyphus maynei</name>
    <name type="common">Mayne's house dust mite</name>
    <dbReference type="NCBI Taxonomy" id="6958"/>
    <lineage>
        <taxon>Eukaryota</taxon>
        <taxon>Metazoa</taxon>
        <taxon>Ecdysozoa</taxon>
        <taxon>Arthropoda</taxon>
        <taxon>Chelicerata</taxon>
        <taxon>Arachnida</taxon>
        <taxon>Acari</taxon>
        <taxon>Acariformes</taxon>
        <taxon>Sarcoptiformes</taxon>
        <taxon>Astigmata</taxon>
        <taxon>Psoroptidia</taxon>
        <taxon>Analgoidea</taxon>
        <taxon>Pyroglyphidae</taxon>
        <taxon>Pyroglyphinae</taxon>
        <taxon>Euroglyphus</taxon>
    </lineage>
</organism>
<name>A0A1Y3AMD5_EURMA</name>
<reference evidence="2 3" key="1">
    <citation type="submission" date="2017-03" db="EMBL/GenBank/DDBJ databases">
        <title>Genome Survey of Euroglyphus maynei.</title>
        <authorList>
            <person name="Arlian L.G."/>
            <person name="Morgan M.S."/>
            <person name="Rider S.D."/>
        </authorList>
    </citation>
    <scope>NUCLEOTIDE SEQUENCE [LARGE SCALE GENOMIC DNA]</scope>
    <source>
        <strain evidence="2">Arlian Lab</strain>
        <tissue evidence="2">Whole body</tissue>
    </source>
</reference>
<dbReference type="AlphaFoldDB" id="A0A1Y3AMD5"/>
<evidence type="ECO:0000313" key="3">
    <source>
        <dbReference type="Proteomes" id="UP000194236"/>
    </source>
</evidence>
<evidence type="ECO:0000256" key="1">
    <source>
        <dbReference type="SAM" id="Phobius"/>
    </source>
</evidence>
<feature type="non-terminal residue" evidence="2">
    <location>
        <position position="1"/>
    </location>
</feature>
<keyword evidence="1" id="KW-0472">Membrane</keyword>
<keyword evidence="1" id="KW-0812">Transmembrane</keyword>
<keyword evidence="3" id="KW-1185">Reference proteome</keyword>
<keyword evidence="1" id="KW-1133">Transmembrane helix</keyword>
<gene>
    <name evidence="2" type="ORF">BLA29_011460</name>
</gene>
<sequence length="136" mass="14852">SVYASIYAFLEQKIRVTNRIGSIFVFAGGLTAAVSPSLVGQYIEANPLILVWFNLACCLLCLTIFVIIHLTVYLQSTKSLTTKSFDDEIIADEELKERQLQLIGSTEIGGIVVTSITDISDDSDDSDDNNKFVAPA</sequence>
<dbReference type="EMBL" id="MUJZ01069565">
    <property type="protein sequence ID" value="OTF69612.1"/>
    <property type="molecule type" value="Genomic_DNA"/>
</dbReference>
<evidence type="ECO:0000313" key="2">
    <source>
        <dbReference type="EMBL" id="OTF69612.1"/>
    </source>
</evidence>
<proteinExistence type="predicted"/>
<feature type="transmembrane region" description="Helical" evidence="1">
    <location>
        <begin position="20"/>
        <end position="43"/>
    </location>
</feature>
<dbReference type="OrthoDB" id="6365769at2759"/>
<accession>A0A1Y3AMD5</accession>